<accession>A0A3M7RSX3</accession>
<name>A0A3M7RSX3_BRAPC</name>
<dbReference type="GO" id="GO:0005737">
    <property type="term" value="C:cytoplasm"/>
    <property type="evidence" value="ECO:0007669"/>
    <property type="project" value="UniProtKB-SubCell"/>
</dbReference>
<evidence type="ECO:0000256" key="4">
    <source>
        <dbReference type="ARBA" id="ARBA00022603"/>
    </source>
</evidence>
<dbReference type="NCBIfam" id="TIGR00080">
    <property type="entry name" value="pimt"/>
    <property type="match status" value="1"/>
</dbReference>
<evidence type="ECO:0000256" key="2">
    <source>
        <dbReference type="ARBA" id="ARBA00005369"/>
    </source>
</evidence>
<evidence type="ECO:0000256" key="3">
    <source>
        <dbReference type="ARBA" id="ARBA00022490"/>
    </source>
</evidence>
<dbReference type="InterPro" id="IPR029063">
    <property type="entry name" value="SAM-dependent_MTases_sf"/>
</dbReference>
<protein>
    <recommendedName>
        <fullName evidence="8">Protein-L-isoaspartate O-methyltransferase</fullName>
        <ecNumber evidence="8">2.1.1.77</ecNumber>
    </recommendedName>
</protein>
<dbReference type="PROSITE" id="PS01279">
    <property type="entry name" value="PCMT"/>
    <property type="match status" value="1"/>
</dbReference>
<dbReference type="CDD" id="cd02440">
    <property type="entry name" value="AdoMet_MTases"/>
    <property type="match status" value="1"/>
</dbReference>
<dbReference type="Pfam" id="PF01135">
    <property type="entry name" value="PCMT"/>
    <property type="match status" value="1"/>
</dbReference>
<dbReference type="SUPFAM" id="SSF53335">
    <property type="entry name" value="S-adenosyl-L-methionine-dependent methyltransferases"/>
    <property type="match status" value="1"/>
</dbReference>
<evidence type="ECO:0000256" key="5">
    <source>
        <dbReference type="ARBA" id="ARBA00022679"/>
    </source>
</evidence>
<reference evidence="9 10" key="1">
    <citation type="journal article" date="2018" name="Sci. Rep.">
        <title>Genomic signatures of local adaptation to the degree of environmental predictability in rotifers.</title>
        <authorList>
            <person name="Franch-Gras L."/>
            <person name="Hahn C."/>
            <person name="Garcia-Roger E.M."/>
            <person name="Carmona M.J."/>
            <person name="Serra M."/>
            <person name="Gomez A."/>
        </authorList>
    </citation>
    <scope>NUCLEOTIDE SEQUENCE [LARGE SCALE GENOMIC DNA]</scope>
    <source>
        <strain evidence="9">HYR1</strain>
    </source>
</reference>
<evidence type="ECO:0000256" key="6">
    <source>
        <dbReference type="ARBA" id="ARBA00022691"/>
    </source>
</evidence>
<comment type="caution">
    <text evidence="9">The sequence shown here is derived from an EMBL/GenBank/DDBJ whole genome shotgun (WGS) entry which is preliminary data.</text>
</comment>
<sequence length="247" mass="27353">MSYKLVSSQRVINQISKRMSWFARDNVTNDDLIKNLMNERVIKSEVVRRTMSAVDRGLFAPAHPYMDCPQPIGYGATISAPHMHAHATELLKDKLKPGAKALDIGSGTGYLCAVFALMVGKTGKVVGIEHIPQLVNRSIENIKRWNSEYLDNNVIELIVGDGRKGYVDEGPYDAIHVGASISEIPQSLIDQLAIGGRLVIPVGDEYSYQYLTKVDKQQDGSIHKEKVCAVGFVPLTDKDRQTGHTIY</sequence>
<dbReference type="Proteomes" id="UP000276133">
    <property type="component" value="Unassembled WGS sequence"/>
</dbReference>
<keyword evidence="6 8" id="KW-0949">S-adenosyl-L-methionine</keyword>
<keyword evidence="4 8" id="KW-0489">Methyltransferase</keyword>
<evidence type="ECO:0000313" key="9">
    <source>
        <dbReference type="EMBL" id="RNA26559.1"/>
    </source>
</evidence>
<gene>
    <name evidence="9" type="ORF">BpHYR1_044329</name>
</gene>
<proteinExistence type="inferred from homology"/>
<evidence type="ECO:0000256" key="7">
    <source>
        <dbReference type="ARBA" id="ARBA00035815"/>
    </source>
</evidence>
<keyword evidence="5 8" id="KW-0808">Transferase</keyword>
<dbReference type="FunFam" id="3.40.50.150:FF:000027">
    <property type="entry name" value="Protein-L-isoaspartate O-methyltransferase"/>
    <property type="match status" value="1"/>
</dbReference>
<dbReference type="AlphaFoldDB" id="A0A3M7RSX3"/>
<dbReference type="PANTHER" id="PTHR11579:SF0">
    <property type="entry name" value="PROTEIN-L-ISOASPARTATE(D-ASPARTATE) O-METHYLTRANSFERASE"/>
    <property type="match status" value="1"/>
</dbReference>
<dbReference type="GO" id="GO:0004719">
    <property type="term" value="F:protein-L-isoaspartate (D-aspartate) O-methyltransferase activity"/>
    <property type="evidence" value="ECO:0007669"/>
    <property type="project" value="UniProtKB-UniRule"/>
</dbReference>
<comment type="catalytic activity">
    <reaction evidence="7">
        <text>[protein]-L-isoaspartate + S-adenosyl-L-methionine = [protein]-L-isoaspartate alpha-methyl ester + S-adenosyl-L-homocysteine</text>
        <dbReference type="Rhea" id="RHEA:12705"/>
        <dbReference type="Rhea" id="RHEA-COMP:12143"/>
        <dbReference type="Rhea" id="RHEA-COMP:12144"/>
        <dbReference type="ChEBI" id="CHEBI:57856"/>
        <dbReference type="ChEBI" id="CHEBI:59789"/>
        <dbReference type="ChEBI" id="CHEBI:90596"/>
        <dbReference type="ChEBI" id="CHEBI:90598"/>
        <dbReference type="EC" id="2.1.1.77"/>
    </reaction>
    <physiologicalReaction direction="left-to-right" evidence="7">
        <dbReference type="Rhea" id="RHEA:12706"/>
    </physiologicalReaction>
</comment>
<dbReference type="PANTHER" id="PTHR11579">
    <property type="entry name" value="PROTEIN-L-ISOASPARTATE O-METHYLTRANSFERASE"/>
    <property type="match status" value="1"/>
</dbReference>
<evidence type="ECO:0000313" key="10">
    <source>
        <dbReference type="Proteomes" id="UP000276133"/>
    </source>
</evidence>
<keyword evidence="10" id="KW-1185">Reference proteome</keyword>
<dbReference type="EMBL" id="REGN01002713">
    <property type="protein sequence ID" value="RNA26559.1"/>
    <property type="molecule type" value="Genomic_DNA"/>
</dbReference>
<organism evidence="9 10">
    <name type="scientific">Brachionus plicatilis</name>
    <name type="common">Marine rotifer</name>
    <name type="synonym">Brachionus muelleri</name>
    <dbReference type="NCBI Taxonomy" id="10195"/>
    <lineage>
        <taxon>Eukaryota</taxon>
        <taxon>Metazoa</taxon>
        <taxon>Spiralia</taxon>
        <taxon>Gnathifera</taxon>
        <taxon>Rotifera</taxon>
        <taxon>Eurotatoria</taxon>
        <taxon>Monogononta</taxon>
        <taxon>Pseudotrocha</taxon>
        <taxon>Ploima</taxon>
        <taxon>Brachionidae</taxon>
        <taxon>Brachionus</taxon>
    </lineage>
</organism>
<dbReference type="EC" id="2.1.1.77" evidence="8"/>
<dbReference type="InterPro" id="IPR000682">
    <property type="entry name" value="PCMT"/>
</dbReference>
<evidence type="ECO:0000256" key="8">
    <source>
        <dbReference type="RuleBase" id="RU003802"/>
    </source>
</evidence>
<dbReference type="STRING" id="10195.A0A3M7RSX3"/>
<dbReference type="OrthoDB" id="73890at2759"/>
<comment type="similarity">
    <text evidence="2 8">Belongs to the methyltransferase superfamily. L-isoaspartyl/D-aspartyl protein methyltransferase family.</text>
</comment>
<dbReference type="Gene3D" id="3.40.50.150">
    <property type="entry name" value="Vaccinia Virus protein VP39"/>
    <property type="match status" value="1"/>
</dbReference>
<keyword evidence="3" id="KW-0963">Cytoplasm</keyword>
<dbReference type="GO" id="GO:0032259">
    <property type="term" value="P:methylation"/>
    <property type="evidence" value="ECO:0007669"/>
    <property type="project" value="UniProtKB-KW"/>
</dbReference>
<evidence type="ECO:0000256" key="1">
    <source>
        <dbReference type="ARBA" id="ARBA00004496"/>
    </source>
</evidence>
<comment type="subcellular location">
    <subcellularLocation>
        <location evidence="1">Cytoplasm</location>
    </subcellularLocation>
</comment>